<keyword evidence="6 10" id="KW-0378">Hydrolase</keyword>
<feature type="signal peptide" evidence="11">
    <location>
        <begin position="1"/>
        <end position="24"/>
    </location>
</feature>
<evidence type="ECO:0000256" key="2">
    <source>
        <dbReference type="ARBA" id="ARBA00011073"/>
    </source>
</evidence>
<dbReference type="Pfam" id="PF05922">
    <property type="entry name" value="Inhibitor_I9"/>
    <property type="match status" value="1"/>
</dbReference>
<dbReference type="InterPro" id="IPR036852">
    <property type="entry name" value="Peptidase_S8/S53_dom_sf"/>
</dbReference>
<name>A0ABD1GV01_SALDI</name>
<evidence type="ECO:0000256" key="10">
    <source>
        <dbReference type="PROSITE-ProRule" id="PRU01240"/>
    </source>
</evidence>
<keyword evidence="16" id="KW-1185">Reference proteome</keyword>
<dbReference type="GO" id="GO:0006508">
    <property type="term" value="P:proteolysis"/>
    <property type="evidence" value="ECO:0007669"/>
    <property type="project" value="UniProtKB-KW"/>
</dbReference>
<dbReference type="Gene3D" id="3.30.70.80">
    <property type="entry name" value="Peptidase S8 propeptide/proteinase inhibitor I9"/>
    <property type="match status" value="1"/>
</dbReference>
<evidence type="ECO:0000256" key="11">
    <source>
        <dbReference type="SAM" id="SignalP"/>
    </source>
</evidence>
<dbReference type="Pfam" id="PF00082">
    <property type="entry name" value="Peptidase_S8"/>
    <property type="match status" value="1"/>
</dbReference>
<dbReference type="EMBL" id="JBEAFC010000008">
    <property type="protein sequence ID" value="KAL1546948.1"/>
    <property type="molecule type" value="Genomic_DNA"/>
</dbReference>
<dbReference type="Gene3D" id="2.60.40.2310">
    <property type="match status" value="1"/>
</dbReference>
<keyword evidence="8" id="KW-0325">Glycoprotein</keyword>
<proteinExistence type="inferred from homology"/>
<keyword evidence="3" id="KW-0964">Secreted</keyword>
<dbReference type="Gene3D" id="3.50.30.30">
    <property type="match status" value="1"/>
</dbReference>
<dbReference type="InterPro" id="IPR015500">
    <property type="entry name" value="Peptidase_S8_subtilisin-rel"/>
</dbReference>
<comment type="caution">
    <text evidence="15">The sequence shown here is derived from an EMBL/GenBank/DDBJ whole genome shotgun (WGS) entry which is preliminary data.</text>
</comment>
<keyword evidence="5 11" id="KW-0732">Signal</keyword>
<evidence type="ECO:0000256" key="7">
    <source>
        <dbReference type="ARBA" id="ARBA00022825"/>
    </source>
</evidence>
<dbReference type="SUPFAM" id="SSF52743">
    <property type="entry name" value="Subtilisin-like"/>
    <property type="match status" value="1"/>
</dbReference>
<feature type="chain" id="PRO_5044830983" evidence="11">
    <location>
        <begin position="25"/>
        <end position="766"/>
    </location>
</feature>
<evidence type="ECO:0000256" key="8">
    <source>
        <dbReference type="ARBA" id="ARBA00023180"/>
    </source>
</evidence>
<feature type="domain" description="Subtilisin-like protease fibronectin type-III" evidence="14">
    <location>
        <begin position="656"/>
        <end position="759"/>
    </location>
</feature>
<evidence type="ECO:0000256" key="9">
    <source>
        <dbReference type="PIRSR" id="PIRSR615500-1"/>
    </source>
</evidence>
<dbReference type="AlphaFoldDB" id="A0ABD1GV01"/>
<feature type="domain" description="Peptidase S8/S53" evidence="12">
    <location>
        <begin position="138"/>
        <end position="580"/>
    </location>
</feature>
<feature type="domain" description="Inhibitor I9" evidence="13">
    <location>
        <begin position="28"/>
        <end position="111"/>
    </location>
</feature>
<dbReference type="FunFam" id="3.30.70.80:FF:000003">
    <property type="entry name" value="Subtilisin-like protease SBT1.9"/>
    <property type="match status" value="1"/>
</dbReference>
<dbReference type="InterPro" id="IPR022398">
    <property type="entry name" value="Peptidase_S8_His-AS"/>
</dbReference>
<evidence type="ECO:0000259" key="14">
    <source>
        <dbReference type="Pfam" id="PF17766"/>
    </source>
</evidence>
<feature type="active site" description="Charge relay system" evidence="9 10">
    <location>
        <position position="218"/>
    </location>
</feature>
<dbReference type="GO" id="GO:0004252">
    <property type="term" value="F:serine-type endopeptidase activity"/>
    <property type="evidence" value="ECO:0007669"/>
    <property type="project" value="UniProtKB-UniRule"/>
</dbReference>
<dbReference type="Gene3D" id="3.40.50.200">
    <property type="entry name" value="Peptidase S8/S53 domain"/>
    <property type="match status" value="1"/>
</dbReference>
<evidence type="ECO:0000256" key="4">
    <source>
        <dbReference type="ARBA" id="ARBA00022670"/>
    </source>
</evidence>
<feature type="active site" description="Charge relay system" evidence="9 10">
    <location>
        <position position="544"/>
    </location>
</feature>
<evidence type="ECO:0000259" key="13">
    <source>
        <dbReference type="Pfam" id="PF05922"/>
    </source>
</evidence>
<protein>
    <submittedName>
        <fullName evidence="15">Subtilisin-like protease SBT3</fullName>
    </submittedName>
</protein>
<evidence type="ECO:0000256" key="5">
    <source>
        <dbReference type="ARBA" id="ARBA00022729"/>
    </source>
</evidence>
<evidence type="ECO:0000256" key="3">
    <source>
        <dbReference type="ARBA" id="ARBA00022525"/>
    </source>
</evidence>
<dbReference type="InterPro" id="IPR045051">
    <property type="entry name" value="SBT"/>
</dbReference>
<dbReference type="GO" id="GO:0005576">
    <property type="term" value="C:extracellular region"/>
    <property type="evidence" value="ECO:0007669"/>
    <property type="project" value="UniProtKB-SubCell"/>
</dbReference>
<dbReference type="InterPro" id="IPR010259">
    <property type="entry name" value="S8pro/Inhibitor_I9"/>
</dbReference>
<keyword evidence="7 10" id="KW-0720">Serine protease</keyword>
<organism evidence="15 16">
    <name type="scientific">Salvia divinorum</name>
    <name type="common">Maria pastora</name>
    <name type="synonym">Diviner's sage</name>
    <dbReference type="NCBI Taxonomy" id="28513"/>
    <lineage>
        <taxon>Eukaryota</taxon>
        <taxon>Viridiplantae</taxon>
        <taxon>Streptophyta</taxon>
        <taxon>Embryophyta</taxon>
        <taxon>Tracheophyta</taxon>
        <taxon>Spermatophyta</taxon>
        <taxon>Magnoliopsida</taxon>
        <taxon>eudicotyledons</taxon>
        <taxon>Gunneridae</taxon>
        <taxon>Pentapetalae</taxon>
        <taxon>asterids</taxon>
        <taxon>lamiids</taxon>
        <taxon>Lamiales</taxon>
        <taxon>Lamiaceae</taxon>
        <taxon>Nepetoideae</taxon>
        <taxon>Mentheae</taxon>
        <taxon>Salviinae</taxon>
        <taxon>Salvia</taxon>
        <taxon>Salvia subgen. Calosphace</taxon>
    </lineage>
</organism>
<dbReference type="InterPro" id="IPR037045">
    <property type="entry name" value="S8pro/Inhibitor_I9_sf"/>
</dbReference>
<dbReference type="FunFam" id="3.40.50.200:FF:000006">
    <property type="entry name" value="Subtilisin-like protease SBT1.5"/>
    <property type="match status" value="1"/>
</dbReference>
<reference evidence="15 16" key="1">
    <citation type="submission" date="2024-06" db="EMBL/GenBank/DDBJ databases">
        <title>A chromosome level genome sequence of Diviner's sage (Salvia divinorum).</title>
        <authorList>
            <person name="Ford S.A."/>
            <person name="Ro D.-K."/>
            <person name="Ness R.W."/>
            <person name="Phillips M.A."/>
        </authorList>
    </citation>
    <scope>NUCLEOTIDE SEQUENCE [LARGE SCALE GENOMIC DNA]</scope>
    <source>
        <strain evidence="15">SAF-2024a</strain>
        <tissue evidence="15">Leaf</tissue>
    </source>
</reference>
<evidence type="ECO:0000313" key="16">
    <source>
        <dbReference type="Proteomes" id="UP001567538"/>
    </source>
</evidence>
<dbReference type="PROSITE" id="PS00137">
    <property type="entry name" value="SUBTILASE_HIS"/>
    <property type="match status" value="1"/>
</dbReference>
<dbReference type="Proteomes" id="UP001567538">
    <property type="component" value="Unassembled WGS sequence"/>
</dbReference>
<evidence type="ECO:0000256" key="1">
    <source>
        <dbReference type="ARBA" id="ARBA00004613"/>
    </source>
</evidence>
<dbReference type="PRINTS" id="PR00723">
    <property type="entry name" value="SUBTILISIN"/>
</dbReference>
<evidence type="ECO:0000256" key="6">
    <source>
        <dbReference type="ARBA" id="ARBA00022801"/>
    </source>
</evidence>
<evidence type="ECO:0000259" key="12">
    <source>
        <dbReference type="Pfam" id="PF00082"/>
    </source>
</evidence>
<evidence type="ECO:0000313" key="15">
    <source>
        <dbReference type="EMBL" id="KAL1546948.1"/>
    </source>
</evidence>
<dbReference type="PROSITE" id="PS51892">
    <property type="entry name" value="SUBTILASE"/>
    <property type="match status" value="1"/>
</dbReference>
<dbReference type="CDD" id="cd02120">
    <property type="entry name" value="PA_subtilisin_like"/>
    <property type="match status" value="1"/>
</dbReference>
<comment type="subcellular location">
    <subcellularLocation>
        <location evidence="1">Secreted</location>
    </subcellularLocation>
</comment>
<gene>
    <name evidence="15" type="ORF">AAHA92_23477</name>
</gene>
<dbReference type="Pfam" id="PF17766">
    <property type="entry name" value="fn3_6"/>
    <property type="match status" value="1"/>
</dbReference>
<dbReference type="PROSITE" id="PS00138">
    <property type="entry name" value="SUBTILASE_SER"/>
    <property type="match status" value="1"/>
</dbReference>
<dbReference type="PANTHER" id="PTHR10795">
    <property type="entry name" value="PROPROTEIN CONVERTASE SUBTILISIN/KEXIN"/>
    <property type="match status" value="1"/>
</dbReference>
<keyword evidence="4 10" id="KW-0645">Protease</keyword>
<accession>A0ABD1GV01</accession>
<dbReference type="InterPro" id="IPR023828">
    <property type="entry name" value="Peptidase_S8_Ser-AS"/>
</dbReference>
<feature type="active site" description="Charge relay system" evidence="9 10">
    <location>
        <position position="147"/>
    </location>
</feature>
<dbReference type="CDD" id="cd04852">
    <property type="entry name" value="Peptidases_S8_3"/>
    <property type="match status" value="1"/>
</dbReference>
<dbReference type="SUPFAM" id="SSF54897">
    <property type="entry name" value="Protease propeptides/inhibitors"/>
    <property type="match status" value="1"/>
</dbReference>
<dbReference type="InterPro" id="IPR000209">
    <property type="entry name" value="Peptidase_S8/S53_dom"/>
</dbReference>
<comment type="similarity">
    <text evidence="2 10">Belongs to the peptidase S8 family.</text>
</comment>
<sequence length="766" mass="83247">MGFQIQTLPLVFLAWLFLIHHASSQRSTYIIHMDKSTMPKAYSSCHHWYSTTINSMRATNVKASDIHHYREAKLVHTYDNAFHGFTAVLSEDELESLRNSPGFISAHKDKPIVPDTTHTHKFLGLNTASGIWPESKYGEDVIIGVVDSGIWPESPSFRDEGLPRIPARWKGTCEAGQEFNSSHCNKKIIGARFFNKGDLAASPDVKISMNSTRDIYGHGTHVASIAAGSRVEGVSFFGYAPGTARGVAPRARLAIYKVLWDEGAYESDALAGIDQAVADGVNVLSISLSYLTIDLYENPIAIATFGAMEKGILVSVSAGNRGPNFATVLEGIPWAIIVASGTVDRWFSGELTLGNGVSITGWTMFPARATVRNLPLVYNETLSACNSTEVLREAPSDSIIICVESFETPELSDQITYVTESNIHAAVFVSDDTGVFRSTSFPLPGVVITPKEGKDVIRYASRSSQATATIQFQHTILGAKPRPAPAVSTSSSRGPARSYPGILKPDIMAPGVLILAAYNPNTALASIGSNIALSSDYNLESGTSMACPHISGVAALLKSAHPKWSPAAIRSAMMTTANSLDNTRKPIKDMGNDYDAATPLGMGAGQVDPNRALDPGLIYDATPQDYVNLVCALNYTREQTQAILRSSYNCSSPSTDLNYPAFVALYDPQETRTTKTQRFRRTVTNVGEGGATYKVKVKKPKDSVITVSPERLVFRKKNEKRSYALTIRYKTYEEYVINHGSITWIEQNGNHTVRSPIVVTPAEPSG</sequence>
<dbReference type="InterPro" id="IPR034197">
    <property type="entry name" value="Peptidases_S8_3"/>
</dbReference>
<dbReference type="InterPro" id="IPR041469">
    <property type="entry name" value="Subtilisin-like_FN3"/>
</dbReference>